<comment type="caution">
    <text evidence="3">The sequence shown here is derived from an EMBL/GenBank/DDBJ whole genome shotgun (WGS) entry which is preliminary data.</text>
</comment>
<feature type="compositionally biased region" description="Basic and acidic residues" evidence="1">
    <location>
        <begin position="348"/>
        <end position="358"/>
    </location>
</feature>
<reference evidence="3 4" key="1">
    <citation type="submission" date="2017-07" db="EMBL/GenBank/DDBJ databases">
        <title>Sandarakinorhabdus cyanobacteriorum sp. nov., a novel bacterium isolated from cyanobacterial aggregates in a eutrophic lake.</title>
        <authorList>
            <person name="Cai H."/>
        </authorList>
    </citation>
    <scope>NUCLEOTIDE SEQUENCE [LARGE SCALE GENOMIC DNA]</scope>
    <source>
        <strain evidence="3 4">TH057</strain>
    </source>
</reference>
<dbReference type="PANTHER" id="PTHR30386:SF27">
    <property type="entry name" value="MEMBRANE FUSION PROTEIN (MFP) FAMILY PROTEIN"/>
    <property type="match status" value="1"/>
</dbReference>
<feature type="transmembrane region" description="Helical" evidence="2">
    <location>
        <begin position="26"/>
        <end position="48"/>
    </location>
</feature>
<dbReference type="AlphaFoldDB" id="A0A255Y967"/>
<dbReference type="InterPro" id="IPR050739">
    <property type="entry name" value="MFP"/>
</dbReference>
<accession>A0A255Y967</accession>
<gene>
    <name evidence="3" type="ORF">CHU93_13420</name>
</gene>
<evidence type="ECO:0000256" key="1">
    <source>
        <dbReference type="SAM" id="MobiDB-lite"/>
    </source>
</evidence>
<dbReference type="OrthoDB" id="9760528at2"/>
<evidence type="ECO:0000313" key="3">
    <source>
        <dbReference type="EMBL" id="OYQ25721.1"/>
    </source>
</evidence>
<dbReference type="Gene3D" id="1.10.287.470">
    <property type="entry name" value="Helix hairpin bin"/>
    <property type="match status" value="1"/>
</dbReference>
<proteinExistence type="predicted"/>
<keyword evidence="2" id="KW-0472">Membrane</keyword>
<keyword evidence="2" id="KW-1133">Transmembrane helix</keyword>
<organism evidence="3 4">
    <name type="scientific">Sandarakinorhabdus cyanobacteriorum</name>
    <dbReference type="NCBI Taxonomy" id="1981098"/>
    <lineage>
        <taxon>Bacteria</taxon>
        <taxon>Pseudomonadati</taxon>
        <taxon>Pseudomonadota</taxon>
        <taxon>Alphaproteobacteria</taxon>
        <taxon>Sphingomonadales</taxon>
        <taxon>Sphingosinicellaceae</taxon>
        <taxon>Sandarakinorhabdus</taxon>
    </lineage>
</organism>
<name>A0A255Y967_9SPHN</name>
<feature type="region of interest" description="Disordered" evidence="1">
    <location>
        <begin position="337"/>
        <end position="358"/>
    </location>
</feature>
<evidence type="ECO:0000313" key="4">
    <source>
        <dbReference type="Proteomes" id="UP000216991"/>
    </source>
</evidence>
<dbReference type="Gene3D" id="2.40.50.100">
    <property type="match status" value="1"/>
</dbReference>
<dbReference type="PANTHER" id="PTHR30386">
    <property type="entry name" value="MEMBRANE FUSION SUBUNIT OF EMRAB-TOLC MULTIDRUG EFFLUX PUMP"/>
    <property type="match status" value="1"/>
</dbReference>
<protein>
    <submittedName>
        <fullName evidence="3">RND transporter</fullName>
    </submittedName>
</protein>
<dbReference type="EMBL" id="NOXT01000121">
    <property type="protein sequence ID" value="OYQ25721.1"/>
    <property type="molecule type" value="Genomic_DNA"/>
</dbReference>
<sequence length="358" mass="40020">MAIEPQATAAAFQTLARLRPPRIMRVVGWMVMIGIALFLLFITLVPWVQTAQGNGSVIAFDPRDRQQNITALVPGRLDRWFVTDGARVKAGEPIARVIDIDPDYLQRLQAERAQKLAEIAATEAAMATAMRDVKRMATLYGEGLAARRDMELAQIKVAEFRAKIASSRAEINKIDVNLRRQSEQMIRAPRDGRIMRVASIDVATIVKQGDLLATFVPEQSRRVVELYVDGRDVPLIHVGRRVRLEFEGWPAIQFSGWPSVAKGYFDGQVAAVDLNASPNGLFRLLVTESPDRDPWPDERSVRLGAKVRGWVQMNTVPIWFELWRLLNDFPLQFTRPGASPAETGQLKADAKADDAKAK</sequence>
<keyword evidence="2" id="KW-0812">Transmembrane</keyword>
<keyword evidence="4" id="KW-1185">Reference proteome</keyword>
<dbReference type="RefSeq" id="WP_086115875.1">
    <property type="nucleotide sequence ID" value="NZ_NOXT01000121.1"/>
</dbReference>
<dbReference type="SUPFAM" id="SSF111369">
    <property type="entry name" value="HlyD-like secretion proteins"/>
    <property type="match status" value="1"/>
</dbReference>
<evidence type="ECO:0000256" key="2">
    <source>
        <dbReference type="SAM" id="Phobius"/>
    </source>
</evidence>
<dbReference type="Proteomes" id="UP000216991">
    <property type="component" value="Unassembled WGS sequence"/>
</dbReference>